<dbReference type="EMBL" id="UYSG01011210">
    <property type="protein sequence ID" value="VDL61415.1"/>
    <property type="molecule type" value="Genomic_DNA"/>
</dbReference>
<evidence type="ECO:0000313" key="1">
    <source>
        <dbReference type="EMBL" id="VDL61415.1"/>
    </source>
</evidence>
<evidence type="ECO:0000313" key="2">
    <source>
        <dbReference type="EMBL" id="VUZ51396.1"/>
    </source>
</evidence>
<dbReference type="Gene3D" id="1.10.238.10">
    <property type="entry name" value="EF-hand"/>
    <property type="match status" value="1"/>
</dbReference>
<keyword evidence="4" id="KW-1185">Reference proteome</keyword>
<protein>
    <submittedName>
        <fullName evidence="5">EF-hand domain-containing protein</fullName>
    </submittedName>
</protein>
<evidence type="ECO:0000313" key="3">
    <source>
        <dbReference type="Proteomes" id="UP000274504"/>
    </source>
</evidence>
<dbReference type="EMBL" id="CABIJS010000443">
    <property type="protein sequence ID" value="VUZ51396.1"/>
    <property type="molecule type" value="Genomic_DNA"/>
</dbReference>
<dbReference type="AlphaFoldDB" id="A0A0R3SUD1"/>
<organism evidence="5">
    <name type="scientific">Hymenolepis diminuta</name>
    <name type="common">Rat tapeworm</name>
    <dbReference type="NCBI Taxonomy" id="6216"/>
    <lineage>
        <taxon>Eukaryota</taxon>
        <taxon>Metazoa</taxon>
        <taxon>Spiralia</taxon>
        <taxon>Lophotrochozoa</taxon>
        <taxon>Platyhelminthes</taxon>
        <taxon>Cestoda</taxon>
        <taxon>Eucestoda</taxon>
        <taxon>Cyclophyllidea</taxon>
        <taxon>Hymenolepididae</taxon>
        <taxon>Hymenolepis</taxon>
    </lineage>
</organism>
<evidence type="ECO:0000313" key="5">
    <source>
        <dbReference type="WBParaSite" id="HDID_0000909901-mRNA-1"/>
    </source>
</evidence>
<reference evidence="5" key="1">
    <citation type="submission" date="2017-02" db="UniProtKB">
        <authorList>
            <consortium name="WormBaseParasite"/>
        </authorList>
    </citation>
    <scope>IDENTIFICATION</scope>
</reference>
<name>A0A0R3SUD1_HYMDI</name>
<dbReference type="SUPFAM" id="SSF47473">
    <property type="entry name" value="EF-hand"/>
    <property type="match status" value="1"/>
</dbReference>
<sequence>MIPLRREIEMQNFVEKALKGVHLDKMIPKGISRIRMAVLNDTDRVIKDKSIHLNRFEIVAILNVFYSLLNYHVRPMNKSEFKDFLYLTLGITNMTVLSGLCRAAKKISQSVNPKEAGLLDGPTFVRLMSILLRGSIEERALLSFYILDEDGDGILSPKSDLSLSLTGTFNPFISASAPNIDPEEPTRDILRYLIKKMDIVADSGIGINGFIKECRTSPWLIDGILPTLPSELRNYAFQSLVSQVPRLPAIENKTEESKGIPKKKGTK</sequence>
<dbReference type="OrthoDB" id="191686at2759"/>
<evidence type="ECO:0000313" key="4">
    <source>
        <dbReference type="Proteomes" id="UP000321570"/>
    </source>
</evidence>
<accession>A0A0R3SUD1</accession>
<reference evidence="1 3" key="2">
    <citation type="submission" date="2018-11" db="EMBL/GenBank/DDBJ databases">
        <authorList>
            <consortium name="Pathogen Informatics"/>
        </authorList>
    </citation>
    <scope>NUCLEOTIDE SEQUENCE [LARGE SCALE GENOMIC DNA]</scope>
</reference>
<gene>
    <name evidence="1" type="ORF">HDID_LOCUS9097</name>
    <name evidence="2" type="ORF">WMSIL1_LOCUS10104</name>
</gene>
<dbReference type="Proteomes" id="UP000274504">
    <property type="component" value="Unassembled WGS sequence"/>
</dbReference>
<reference evidence="2 4" key="3">
    <citation type="submission" date="2019-07" db="EMBL/GenBank/DDBJ databases">
        <authorList>
            <person name="Jastrzebski P J."/>
            <person name="Paukszto L."/>
            <person name="Jastrzebski P J."/>
        </authorList>
    </citation>
    <scope>NUCLEOTIDE SEQUENCE [LARGE SCALE GENOMIC DNA]</scope>
    <source>
        <strain evidence="2 4">WMS-il1</strain>
    </source>
</reference>
<dbReference type="STRING" id="6216.A0A0R3SUD1"/>
<dbReference type="Proteomes" id="UP000321570">
    <property type="component" value="Unassembled WGS sequence"/>
</dbReference>
<proteinExistence type="predicted"/>
<dbReference type="WBParaSite" id="HDID_0000909901-mRNA-1">
    <property type="protein sequence ID" value="HDID_0000909901-mRNA-1"/>
    <property type="gene ID" value="HDID_0000909901"/>
</dbReference>
<dbReference type="InterPro" id="IPR011992">
    <property type="entry name" value="EF-hand-dom_pair"/>
</dbReference>